<dbReference type="AlphaFoldDB" id="A0A4S8KAG1"/>
<gene>
    <name evidence="1" type="ORF">C4D60_Mb04t08240</name>
</gene>
<evidence type="ECO:0000313" key="2">
    <source>
        <dbReference type="Proteomes" id="UP000317650"/>
    </source>
</evidence>
<organism evidence="1 2">
    <name type="scientific">Musa balbisiana</name>
    <name type="common">Banana</name>
    <dbReference type="NCBI Taxonomy" id="52838"/>
    <lineage>
        <taxon>Eukaryota</taxon>
        <taxon>Viridiplantae</taxon>
        <taxon>Streptophyta</taxon>
        <taxon>Embryophyta</taxon>
        <taxon>Tracheophyta</taxon>
        <taxon>Spermatophyta</taxon>
        <taxon>Magnoliopsida</taxon>
        <taxon>Liliopsida</taxon>
        <taxon>Zingiberales</taxon>
        <taxon>Musaceae</taxon>
        <taxon>Musa</taxon>
    </lineage>
</organism>
<dbReference type="EMBL" id="PYDT01000001">
    <property type="protein sequence ID" value="THU72071.1"/>
    <property type="molecule type" value="Genomic_DNA"/>
</dbReference>
<proteinExistence type="predicted"/>
<keyword evidence="2" id="KW-1185">Reference proteome</keyword>
<evidence type="ECO:0000313" key="1">
    <source>
        <dbReference type="EMBL" id="THU72071.1"/>
    </source>
</evidence>
<reference evidence="1 2" key="1">
    <citation type="journal article" date="2019" name="Nat. Plants">
        <title>Genome sequencing of Musa balbisiana reveals subgenome evolution and function divergence in polyploid bananas.</title>
        <authorList>
            <person name="Yao X."/>
        </authorList>
    </citation>
    <scope>NUCLEOTIDE SEQUENCE [LARGE SCALE GENOMIC DNA]</scope>
    <source>
        <strain evidence="2">cv. DH-PKW</strain>
        <tissue evidence="1">Leaves</tissue>
    </source>
</reference>
<name>A0A4S8KAG1_MUSBA</name>
<comment type="caution">
    <text evidence="1">The sequence shown here is derived from an EMBL/GenBank/DDBJ whole genome shotgun (WGS) entry which is preliminary data.</text>
</comment>
<sequence>MLGNLVAATGFPHCIASINVKSSPCGLSVGFKNTSNEFFDGGTGPSATTLSPRSAYRYAHGPEPGIGGELVLVDAVDDDVDSA</sequence>
<accession>A0A4S8KAG1</accession>
<protein>
    <submittedName>
        <fullName evidence="1">Uncharacterized protein</fullName>
    </submittedName>
</protein>
<dbReference type="Proteomes" id="UP000317650">
    <property type="component" value="Chromosome 4"/>
</dbReference>